<dbReference type="InterPro" id="IPR032787">
    <property type="entry name" value="Prok-E2_D"/>
</dbReference>
<sequence length="206" mass="24431">MKQIIFRADTISEDIEVLKVDENGNEYFSAIDIQSLMDKLKKMKPIATDNKRQKLIFLDDQYIAFNDKCVVINQQEHKRIVTYQNKAYNILFPNSIYFIDYVDGKIKNIEAYSYKEYEGKETELFKYPMPNMLTENRICIGSAPRSIVNNDYVKALENIIFTQYTHSHVDNIKSFKETIKYFEYLSSNKFPYDLLISTRYKLKDIL</sequence>
<name>A0A942W7A4_9FIRM</name>
<evidence type="ECO:0000313" key="2">
    <source>
        <dbReference type="Proteomes" id="UP000753219"/>
    </source>
</evidence>
<evidence type="ECO:0000313" key="1">
    <source>
        <dbReference type="EMBL" id="MBS4883231.1"/>
    </source>
</evidence>
<dbReference type="EMBL" id="JAGZMZ010000001">
    <property type="protein sequence ID" value="MBS4883231.1"/>
    <property type="molecule type" value="Genomic_DNA"/>
</dbReference>
<gene>
    <name evidence="1" type="ORF">KHZ85_00455</name>
</gene>
<protein>
    <submittedName>
        <fullName evidence="1">Uncharacterized protein</fullName>
    </submittedName>
</protein>
<accession>A0A942W7A4</accession>
<organism evidence="1 2">
    <name type="scientific">Amedibacillus dolichus</name>
    <dbReference type="NCBI Taxonomy" id="31971"/>
    <lineage>
        <taxon>Bacteria</taxon>
        <taxon>Bacillati</taxon>
        <taxon>Bacillota</taxon>
        <taxon>Erysipelotrichia</taxon>
        <taxon>Erysipelotrichales</taxon>
        <taxon>Erysipelotrichaceae</taxon>
        <taxon>Amedibacillus</taxon>
    </lineage>
</organism>
<comment type="caution">
    <text evidence="1">The sequence shown here is derived from an EMBL/GenBank/DDBJ whole genome shotgun (WGS) entry which is preliminary data.</text>
</comment>
<dbReference type="Pfam" id="PF14460">
    <property type="entry name" value="Prok-E2_D"/>
    <property type="match status" value="1"/>
</dbReference>
<dbReference type="Proteomes" id="UP000753219">
    <property type="component" value="Unassembled WGS sequence"/>
</dbReference>
<proteinExistence type="predicted"/>
<dbReference type="RefSeq" id="WP_278639398.1">
    <property type="nucleotide sequence ID" value="NZ_JAGZMZ010000001.1"/>
</dbReference>
<dbReference type="AlphaFoldDB" id="A0A942W7A4"/>
<reference evidence="1" key="1">
    <citation type="submission" date="2021-02" db="EMBL/GenBank/DDBJ databases">
        <title>Infant gut strain persistence is associated with maternal origin, phylogeny, and functional potential including surface adhesion and iron acquisition.</title>
        <authorList>
            <person name="Lou Y.C."/>
        </authorList>
    </citation>
    <scope>NUCLEOTIDE SEQUENCE</scope>
    <source>
        <strain evidence="1">L3_108_103G1_dasL3_108_103G1_concoct_2</strain>
    </source>
</reference>